<evidence type="ECO:0000256" key="2">
    <source>
        <dbReference type="ARBA" id="ARBA00023004"/>
    </source>
</evidence>
<keyword evidence="6" id="KW-1185">Reference proteome</keyword>
<reference evidence="5 6" key="1">
    <citation type="submission" date="2020-04" db="EMBL/GenBank/DDBJ databases">
        <authorList>
            <person name="Graf S J."/>
        </authorList>
    </citation>
    <scope>NUCLEOTIDE SEQUENCE [LARGE SCALE GENOMIC DNA]</scope>
    <source>
        <strain evidence="5">1</strain>
    </source>
</reference>
<evidence type="ECO:0000313" key="5">
    <source>
        <dbReference type="EMBL" id="CAB3976443.1"/>
    </source>
</evidence>
<dbReference type="InterPro" id="IPR017900">
    <property type="entry name" value="4Fe4S_Fe_S_CS"/>
</dbReference>
<accession>A0A6J5JYM2</accession>
<dbReference type="PROSITE" id="PS00198">
    <property type="entry name" value="4FE4S_FER_1"/>
    <property type="match status" value="1"/>
</dbReference>
<dbReference type="Proteomes" id="UP000509549">
    <property type="component" value="Chromosome"/>
</dbReference>
<dbReference type="RefSeq" id="WP_176604970.1">
    <property type="nucleotide sequence ID" value="NZ_LR794158.1"/>
</dbReference>
<evidence type="ECO:0000256" key="3">
    <source>
        <dbReference type="ARBA" id="ARBA00023014"/>
    </source>
</evidence>
<gene>
    <name evidence="5" type="primary">rsxB</name>
    <name evidence="5" type="ORF">ESZ_00250</name>
</gene>
<dbReference type="AlphaFoldDB" id="A0A6J5JYM2"/>
<proteinExistence type="predicted"/>
<dbReference type="Pfam" id="PF13237">
    <property type="entry name" value="Fer4_10"/>
    <property type="match status" value="1"/>
</dbReference>
<keyword evidence="1" id="KW-0479">Metal-binding</keyword>
<dbReference type="EMBL" id="LR794158">
    <property type="protein sequence ID" value="CAB3976443.1"/>
    <property type="molecule type" value="Genomic_DNA"/>
</dbReference>
<evidence type="ECO:0000313" key="6">
    <source>
        <dbReference type="Proteomes" id="UP000509549"/>
    </source>
</evidence>
<protein>
    <submittedName>
        <fullName evidence="5">Electron transport complex subunit RsxB</fullName>
    </submittedName>
</protein>
<dbReference type="KEGG" id="acil:ESZ_00250"/>
<keyword evidence="3" id="KW-0411">Iron-sulfur</keyword>
<keyword evidence="2" id="KW-0408">Iron</keyword>
<dbReference type="PROSITE" id="PS51379">
    <property type="entry name" value="4FE4S_FER_2"/>
    <property type="match status" value="2"/>
</dbReference>
<evidence type="ECO:0000256" key="1">
    <source>
        <dbReference type="ARBA" id="ARBA00022723"/>
    </source>
</evidence>
<feature type="domain" description="4Fe-4S ferredoxin-type" evidence="4">
    <location>
        <begin position="2"/>
        <end position="31"/>
    </location>
</feature>
<dbReference type="InterPro" id="IPR017896">
    <property type="entry name" value="4Fe4S_Fe-S-bd"/>
</dbReference>
<dbReference type="GO" id="GO:0051536">
    <property type="term" value="F:iron-sulfur cluster binding"/>
    <property type="evidence" value="ECO:0007669"/>
    <property type="project" value="UniProtKB-KW"/>
</dbReference>
<dbReference type="SUPFAM" id="SSF54862">
    <property type="entry name" value="4Fe-4S ferredoxins"/>
    <property type="match status" value="1"/>
</dbReference>
<dbReference type="Gene3D" id="3.30.70.20">
    <property type="match status" value="1"/>
</dbReference>
<dbReference type="GO" id="GO:0046872">
    <property type="term" value="F:metal ion binding"/>
    <property type="evidence" value="ECO:0007669"/>
    <property type="project" value="UniProtKB-KW"/>
</dbReference>
<organism evidence="5 6">
    <name type="scientific">Candidatus Azoamicus ciliaticola</name>
    <dbReference type="NCBI Taxonomy" id="2652803"/>
    <lineage>
        <taxon>Bacteria</taxon>
        <taxon>Pseudomonadati</taxon>
        <taxon>Pseudomonadota</taxon>
        <taxon>Gammaproteobacteria</taxon>
        <taxon>Candidatus Azoamicaceae</taxon>
        <taxon>Candidatus Azoamicus</taxon>
    </lineage>
</organism>
<evidence type="ECO:0000259" key="4">
    <source>
        <dbReference type="PROSITE" id="PS51379"/>
    </source>
</evidence>
<sequence length="93" mass="11099">MNYVFFINNRCVFCNNCLDCCPTHTIKKNINGYYLILDSGCVDCFKCFYICPVNAVEFYKVKSDLKINKYVFKDRLCIKKTLYNKNYTSYFRS</sequence>
<name>A0A6J5JYM2_9GAMM</name>
<feature type="domain" description="4Fe-4S ferredoxin-type" evidence="4">
    <location>
        <begin position="32"/>
        <end position="61"/>
    </location>
</feature>